<name>A0A843U0E5_COLES</name>
<keyword evidence="2" id="KW-1185">Reference proteome</keyword>
<dbReference type="AlphaFoldDB" id="A0A843U0E5"/>
<evidence type="ECO:0000313" key="1">
    <source>
        <dbReference type="EMBL" id="MQL76855.1"/>
    </source>
</evidence>
<gene>
    <name evidence="1" type="ORF">Taro_009257</name>
</gene>
<sequence>MSLSTDADSCEVLGSGKFGTVPGCRQQKKWLSTDAHRVQFLGSVKAYLSTGCLGLSTGALKLQL</sequence>
<proteinExistence type="predicted"/>
<evidence type="ECO:0000313" key="2">
    <source>
        <dbReference type="Proteomes" id="UP000652761"/>
    </source>
</evidence>
<reference evidence="1" key="1">
    <citation type="submission" date="2017-07" db="EMBL/GenBank/DDBJ databases">
        <title>Taro Niue Genome Assembly and Annotation.</title>
        <authorList>
            <person name="Atibalentja N."/>
            <person name="Keating K."/>
            <person name="Fields C.J."/>
        </authorList>
    </citation>
    <scope>NUCLEOTIDE SEQUENCE</scope>
    <source>
        <strain evidence="1">Niue_2</strain>
        <tissue evidence="1">Leaf</tissue>
    </source>
</reference>
<comment type="caution">
    <text evidence="1">The sequence shown here is derived from an EMBL/GenBank/DDBJ whole genome shotgun (WGS) entry which is preliminary data.</text>
</comment>
<protein>
    <submittedName>
        <fullName evidence="1">Uncharacterized protein</fullName>
    </submittedName>
</protein>
<accession>A0A843U0E5</accession>
<organism evidence="1 2">
    <name type="scientific">Colocasia esculenta</name>
    <name type="common">Wild taro</name>
    <name type="synonym">Arum esculentum</name>
    <dbReference type="NCBI Taxonomy" id="4460"/>
    <lineage>
        <taxon>Eukaryota</taxon>
        <taxon>Viridiplantae</taxon>
        <taxon>Streptophyta</taxon>
        <taxon>Embryophyta</taxon>
        <taxon>Tracheophyta</taxon>
        <taxon>Spermatophyta</taxon>
        <taxon>Magnoliopsida</taxon>
        <taxon>Liliopsida</taxon>
        <taxon>Araceae</taxon>
        <taxon>Aroideae</taxon>
        <taxon>Colocasieae</taxon>
        <taxon>Colocasia</taxon>
    </lineage>
</organism>
<dbReference type="Proteomes" id="UP000652761">
    <property type="component" value="Unassembled WGS sequence"/>
</dbReference>
<dbReference type="EMBL" id="NMUH01000320">
    <property type="protein sequence ID" value="MQL76855.1"/>
    <property type="molecule type" value="Genomic_DNA"/>
</dbReference>